<comment type="caution">
    <text evidence="2">The sequence shown here is derived from an EMBL/GenBank/DDBJ whole genome shotgun (WGS) entry which is preliminary data.</text>
</comment>
<reference evidence="2 3" key="1">
    <citation type="submission" date="2018-07" db="EMBL/GenBank/DDBJ databases">
        <title>Dyadobacter roseus sp. nov., isolated from rose rhizosphere soil.</title>
        <authorList>
            <person name="Chen L."/>
        </authorList>
    </citation>
    <scope>NUCLEOTIDE SEQUENCE [LARGE SCALE GENOMIC DNA]</scope>
    <source>
        <strain evidence="2 3">RS19</strain>
    </source>
</reference>
<dbReference type="PROSITE" id="PS00622">
    <property type="entry name" value="HTH_LUXR_1"/>
    <property type="match status" value="1"/>
</dbReference>
<organism evidence="2 3">
    <name type="scientific">Dyadobacter luteus</name>
    <dbReference type="NCBI Taxonomy" id="2259619"/>
    <lineage>
        <taxon>Bacteria</taxon>
        <taxon>Pseudomonadati</taxon>
        <taxon>Bacteroidota</taxon>
        <taxon>Cytophagia</taxon>
        <taxon>Cytophagales</taxon>
        <taxon>Spirosomataceae</taxon>
        <taxon>Dyadobacter</taxon>
    </lineage>
</organism>
<dbReference type="AlphaFoldDB" id="A0A3D8Y397"/>
<dbReference type="Proteomes" id="UP000256373">
    <property type="component" value="Unassembled WGS sequence"/>
</dbReference>
<protein>
    <recommendedName>
        <fullName evidence="1">HTH luxR-type domain-containing protein</fullName>
    </recommendedName>
</protein>
<dbReference type="Pfam" id="PF00196">
    <property type="entry name" value="GerE"/>
    <property type="match status" value="1"/>
</dbReference>
<dbReference type="PANTHER" id="PTHR45566:SF1">
    <property type="entry name" value="HTH-TYPE TRANSCRIPTIONAL REGULATOR YHJB-RELATED"/>
    <property type="match status" value="1"/>
</dbReference>
<dbReference type="InterPro" id="IPR016032">
    <property type="entry name" value="Sig_transdc_resp-reg_C-effctor"/>
</dbReference>
<dbReference type="GO" id="GO:0006355">
    <property type="term" value="P:regulation of DNA-templated transcription"/>
    <property type="evidence" value="ECO:0007669"/>
    <property type="project" value="InterPro"/>
</dbReference>
<evidence type="ECO:0000259" key="1">
    <source>
        <dbReference type="PROSITE" id="PS50043"/>
    </source>
</evidence>
<proteinExistence type="predicted"/>
<feature type="domain" description="HTH luxR-type" evidence="1">
    <location>
        <begin position="136"/>
        <end position="201"/>
    </location>
</feature>
<evidence type="ECO:0000313" key="3">
    <source>
        <dbReference type="Proteomes" id="UP000256373"/>
    </source>
</evidence>
<name>A0A3D8Y397_9BACT</name>
<dbReference type="PROSITE" id="PS50043">
    <property type="entry name" value="HTH_LUXR_2"/>
    <property type="match status" value="1"/>
</dbReference>
<dbReference type="SUPFAM" id="SSF46894">
    <property type="entry name" value="C-terminal effector domain of the bipartite response regulators"/>
    <property type="match status" value="1"/>
</dbReference>
<dbReference type="RefSeq" id="WP_115834030.1">
    <property type="nucleotide sequence ID" value="NZ_QNUL01000038.1"/>
</dbReference>
<dbReference type="OrthoDB" id="941719at2"/>
<dbReference type="InterPro" id="IPR000792">
    <property type="entry name" value="Tscrpt_reg_LuxR_C"/>
</dbReference>
<dbReference type="SMART" id="SM00421">
    <property type="entry name" value="HTH_LUXR"/>
    <property type="match status" value="1"/>
</dbReference>
<evidence type="ECO:0000313" key="2">
    <source>
        <dbReference type="EMBL" id="REA56519.1"/>
    </source>
</evidence>
<dbReference type="GO" id="GO:0003677">
    <property type="term" value="F:DNA binding"/>
    <property type="evidence" value="ECO:0007669"/>
    <property type="project" value="InterPro"/>
</dbReference>
<dbReference type="PANTHER" id="PTHR45566">
    <property type="entry name" value="HTH-TYPE TRANSCRIPTIONAL REGULATOR YHJB-RELATED"/>
    <property type="match status" value="1"/>
</dbReference>
<dbReference type="EMBL" id="QNUL01000038">
    <property type="protein sequence ID" value="REA56519.1"/>
    <property type="molecule type" value="Genomic_DNA"/>
</dbReference>
<dbReference type="Gene3D" id="3.40.50.2300">
    <property type="match status" value="1"/>
</dbReference>
<dbReference type="InterPro" id="IPR051015">
    <property type="entry name" value="EvgA-like"/>
</dbReference>
<dbReference type="CDD" id="cd06170">
    <property type="entry name" value="LuxR_C_like"/>
    <property type="match status" value="1"/>
</dbReference>
<keyword evidence="3" id="KW-1185">Reference proteome</keyword>
<sequence length="215" mass="24431">MTILVVDRIPFYRYGTIGFLKDTFPEYTLAESETIRSESQVNPDVVVIRADQENTNDIPGARLRYPTANLIVIGVMAELDVVAGYLNAGVSGFLSIDSELKEFTKCFHDVLEGRRYVSQDIFWLLLDLHDTQKVAKIKKPTPLTVNEYRIARYILEGKKTTWIAAELSRKASTISTIKSNIFRKLSVSNVFQLKSTLESQDIDFGVYDRRVALLK</sequence>
<gene>
    <name evidence="2" type="ORF">DSL64_26745</name>
</gene>
<accession>A0A3D8Y397</accession>